<evidence type="ECO:0000313" key="6">
    <source>
        <dbReference type="Proteomes" id="UP001596447"/>
    </source>
</evidence>
<accession>A0ABD5Z5P1</accession>
<evidence type="ECO:0000313" key="5">
    <source>
        <dbReference type="EMBL" id="MFC7200501.1"/>
    </source>
</evidence>
<evidence type="ECO:0000259" key="4">
    <source>
        <dbReference type="Pfam" id="PF15915"/>
    </source>
</evidence>
<feature type="domain" description="HTH bat-type" evidence="3">
    <location>
        <begin position="158"/>
        <end position="208"/>
    </location>
</feature>
<keyword evidence="2" id="KW-0804">Transcription</keyword>
<comment type="caution">
    <text evidence="5">The sequence shown here is derived from an EMBL/GenBank/DDBJ whole genome shotgun (WGS) entry which is preliminary data.</text>
</comment>
<evidence type="ECO:0000259" key="3">
    <source>
        <dbReference type="Pfam" id="PF04967"/>
    </source>
</evidence>
<keyword evidence="1" id="KW-0805">Transcription regulation</keyword>
<evidence type="ECO:0000256" key="2">
    <source>
        <dbReference type="ARBA" id="ARBA00023163"/>
    </source>
</evidence>
<dbReference type="Pfam" id="PF15915">
    <property type="entry name" value="BAT"/>
    <property type="match status" value="1"/>
</dbReference>
<reference evidence="5 6" key="1">
    <citation type="journal article" date="2019" name="Int. J. Syst. Evol. Microbiol.">
        <title>The Global Catalogue of Microorganisms (GCM) 10K type strain sequencing project: providing services to taxonomists for standard genome sequencing and annotation.</title>
        <authorList>
            <consortium name="The Broad Institute Genomics Platform"/>
            <consortium name="The Broad Institute Genome Sequencing Center for Infectious Disease"/>
            <person name="Wu L."/>
            <person name="Ma J."/>
        </authorList>
    </citation>
    <scope>NUCLEOTIDE SEQUENCE [LARGE SCALE GENOMIC DNA]</scope>
    <source>
        <strain evidence="5 6">XZGYJ-43</strain>
    </source>
</reference>
<proteinExistence type="predicted"/>
<name>A0ABD5Z5P1_9EURY</name>
<gene>
    <name evidence="5" type="ORF">ACFQJ9_13940</name>
</gene>
<feature type="domain" description="Bacterioopsin transcriptional activator GAF and HTH associated" evidence="4">
    <location>
        <begin position="19"/>
        <end position="142"/>
    </location>
</feature>
<dbReference type="PANTHER" id="PTHR34236">
    <property type="entry name" value="DIMETHYL SULFOXIDE REDUCTASE TRANSCRIPTIONAL ACTIVATOR"/>
    <property type="match status" value="1"/>
</dbReference>
<dbReference type="AlphaFoldDB" id="A0ABD5Z5P1"/>
<dbReference type="Pfam" id="PF04967">
    <property type="entry name" value="HTH_10"/>
    <property type="match status" value="1"/>
</dbReference>
<organism evidence="5 6">
    <name type="scientific">Halospeciosus flavus</name>
    <dbReference type="NCBI Taxonomy" id="3032283"/>
    <lineage>
        <taxon>Archaea</taxon>
        <taxon>Methanobacteriati</taxon>
        <taxon>Methanobacteriota</taxon>
        <taxon>Stenosarchaea group</taxon>
        <taxon>Halobacteria</taxon>
        <taxon>Halobacteriales</taxon>
        <taxon>Halobacteriaceae</taxon>
        <taxon>Halospeciosus</taxon>
    </lineage>
</organism>
<dbReference type="RefSeq" id="WP_279527281.1">
    <property type="nucleotide sequence ID" value="NZ_CP122312.1"/>
</dbReference>
<keyword evidence="6" id="KW-1185">Reference proteome</keyword>
<dbReference type="InterPro" id="IPR031803">
    <property type="entry name" value="BAT_GAF/HTH-assoc"/>
</dbReference>
<dbReference type="PANTHER" id="PTHR34236:SF1">
    <property type="entry name" value="DIMETHYL SULFOXIDE REDUCTASE TRANSCRIPTIONAL ACTIVATOR"/>
    <property type="match status" value="1"/>
</dbReference>
<protein>
    <submittedName>
        <fullName evidence="5">Helix-turn-helix domain-containing protein</fullName>
    </submittedName>
</protein>
<evidence type="ECO:0000256" key="1">
    <source>
        <dbReference type="ARBA" id="ARBA00023015"/>
    </source>
</evidence>
<dbReference type="Proteomes" id="UP001596447">
    <property type="component" value="Unassembled WGS sequence"/>
</dbReference>
<dbReference type="EMBL" id="JBHTAR010000011">
    <property type="protein sequence ID" value="MFC7200501.1"/>
    <property type="molecule type" value="Genomic_DNA"/>
</dbReference>
<dbReference type="InterPro" id="IPR007050">
    <property type="entry name" value="HTH_bacterioopsin"/>
</dbReference>
<sequence length="226" mass="24263">MGVIAEVRFTGPDLPILDSLECVPEMELDVEQAIAEDPERPILFFWAEGEPFEPFESALEDDPTVASVDAVEDVGARRLYRVQVSADAGTVLYPADVAVGASRLAVTATVEGIEARIRFPDRDAVSEYLDICREAGASVSVRRLYRGGTTLPDGSYGLSEKQLEALQCAADVGYFAVPRTVELDDVAAELDVSRQAASERIRRGVATLLGNTVGTDVTDGSAMYDG</sequence>